<dbReference type="EMBL" id="BAABGM010000011">
    <property type="protein sequence ID" value="GAA4404140.1"/>
    <property type="molecule type" value="Genomic_DNA"/>
</dbReference>
<dbReference type="InterPro" id="IPR005025">
    <property type="entry name" value="FMN_Rdtase-like_dom"/>
</dbReference>
<evidence type="ECO:0000313" key="3">
    <source>
        <dbReference type="Proteomes" id="UP001500945"/>
    </source>
</evidence>
<feature type="domain" description="NADPH-dependent FMN reductase-like" evidence="1">
    <location>
        <begin position="1"/>
        <end position="148"/>
    </location>
</feature>
<dbReference type="InterPro" id="IPR050712">
    <property type="entry name" value="NAD(P)H-dep_reductase"/>
</dbReference>
<gene>
    <name evidence="2" type="ORF">GCM10023168_16370</name>
</gene>
<keyword evidence="3" id="KW-1185">Reference proteome</keyword>
<dbReference type="SUPFAM" id="SSF52218">
    <property type="entry name" value="Flavoproteins"/>
    <property type="match status" value="1"/>
</dbReference>
<dbReference type="RefSeq" id="WP_345204483.1">
    <property type="nucleotide sequence ID" value="NZ_BAABGM010000011.1"/>
</dbReference>
<reference evidence="3" key="1">
    <citation type="journal article" date="2019" name="Int. J. Syst. Evol. Microbiol.">
        <title>The Global Catalogue of Microorganisms (GCM) 10K type strain sequencing project: providing services to taxonomists for standard genome sequencing and annotation.</title>
        <authorList>
            <consortium name="The Broad Institute Genomics Platform"/>
            <consortium name="The Broad Institute Genome Sequencing Center for Infectious Disease"/>
            <person name="Wu L."/>
            <person name="Ma J."/>
        </authorList>
    </citation>
    <scope>NUCLEOTIDE SEQUENCE [LARGE SCALE GENOMIC DNA]</scope>
    <source>
        <strain evidence="3">JCM 17809</strain>
    </source>
</reference>
<proteinExistence type="predicted"/>
<name>A0ABP8KCF0_9MICO</name>
<sequence length="185" mass="19021">MNVLVLVGSLRAGSTNRQLADAAIAHLPTGVDGTVFARLADLPHYSEDLDHDDALPEVGRDLREAVADADAVLLVTPEYNGSLSSAVKNAVDWVSRPRGAAAIVGKPAAVIAAAGSPRAATWAREDGVKVLRVAGAAVLEDTVGVGSSFQAFTDGRLGDEALDAELRSLVDDLVDAVEQGARSAA</sequence>
<accession>A0ABP8KCF0</accession>
<dbReference type="Proteomes" id="UP001500945">
    <property type="component" value="Unassembled WGS sequence"/>
</dbReference>
<protein>
    <submittedName>
        <fullName evidence="2">NAD(P)H-dependent oxidoreductase</fullName>
    </submittedName>
</protein>
<dbReference type="Gene3D" id="3.40.50.360">
    <property type="match status" value="1"/>
</dbReference>
<dbReference type="PANTHER" id="PTHR30543:SF21">
    <property type="entry name" value="NAD(P)H-DEPENDENT FMN REDUCTASE LOT6"/>
    <property type="match status" value="1"/>
</dbReference>
<evidence type="ECO:0000259" key="1">
    <source>
        <dbReference type="Pfam" id="PF03358"/>
    </source>
</evidence>
<evidence type="ECO:0000313" key="2">
    <source>
        <dbReference type="EMBL" id="GAA4404140.1"/>
    </source>
</evidence>
<dbReference type="InterPro" id="IPR029039">
    <property type="entry name" value="Flavoprotein-like_sf"/>
</dbReference>
<dbReference type="PANTHER" id="PTHR30543">
    <property type="entry name" value="CHROMATE REDUCTASE"/>
    <property type="match status" value="1"/>
</dbReference>
<dbReference type="Pfam" id="PF03358">
    <property type="entry name" value="FMN_red"/>
    <property type="match status" value="1"/>
</dbReference>
<organism evidence="2 3">
    <name type="scientific">Fodinibacter luteus</name>
    <dbReference type="NCBI Taxonomy" id="552064"/>
    <lineage>
        <taxon>Bacteria</taxon>
        <taxon>Bacillati</taxon>
        <taxon>Actinomycetota</taxon>
        <taxon>Actinomycetes</taxon>
        <taxon>Micrococcales</taxon>
        <taxon>Intrasporangiaceae</taxon>
        <taxon>Fodinibacter (ex Wang et al. 2009)</taxon>
    </lineage>
</organism>
<comment type="caution">
    <text evidence="2">The sequence shown here is derived from an EMBL/GenBank/DDBJ whole genome shotgun (WGS) entry which is preliminary data.</text>
</comment>